<evidence type="ECO:0000256" key="7">
    <source>
        <dbReference type="ARBA" id="ARBA00023242"/>
    </source>
</evidence>
<feature type="coiled-coil region" evidence="11">
    <location>
        <begin position="239"/>
        <end position="318"/>
    </location>
</feature>
<dbReference type="InterPro" id="IPR055260">
    <property type="entry name" value="Ndc80_CH"/>
</dbReference>
<evidence type="ECO:0000259" key="15">
    <source>
        <dbReference type="Pfam" id="PF24487"/>
    </source>
</evidence>
<evidence type="ECO:0000256" key="5">
    <source>
        <dbReference type="ARBA" id="ARBA00022838"/>
    </source>
</evidence>
<evidence type="ECO:0000256" key="11">
    <source>
        <dbReference type="SAM" id="Coils"/>
    </source>
</evidence>
<accession>A0AAV8V0U3</accession>
<comment type="function">
    <text evidence="10">Acts as a component of the essential kinetochore-associated NDC80 complex, which is required for chromosome segregation and spindle checkpoint activity.</text>
</comment>
<dbReference type="Proteomes" id="UP001157974">
    <property type="component" value="Unassembled WGS sequence"/>
</dbReference>
<comment type="subunit">
    <text evidence="10">Component of the NDC80 complex.</text>
</comment>
<evidence type="ECO:0000256" key="8">
    <source>
        <dbReference type="ARBA" id="ARBA00023306"/>
    </source>
</evidence>
<evidence type="ECO:0000256" key="12">
    <source>
        <dbReference type="SAM" id="MobiDB-lite"/>
    </source>
</evidence>
<evidence type="ECO:0000256" key="6">
    <source>
        <dbReference type="ARBA" id="ARBA00023054"/>
    </source>
</evidence>
<dbReference type="Pfam" id="PF24487">
    <property type="entry name" value="NDC80_loop"/>
    <property type="match status" value="1"/>
</dbReference>
<comment type="caution">
    <text evidence="16">The sequence shown here is derived from an EMBL/GenBank/DDBJ whole genome shotgun (WGS) entry which is preliminary data.</text>
</comment>
<feature type="domain" description="Kinetochore protein Ndc80 CH" evidence="13">
    <location>
        <begin position="52"/>
        <end position="191"/>
    </location>
</feature>
<comment type="subcellular location">
    <subcellularLocation>
        <location evidence="10">Chromosome</location>
        <location evidence="10">Centromere</location>
        <location evidence="10">Kinetochore</location>
    </subcellularLocation>
    <subcellularLocation>
        <location evidence="10">Nucleus</location>
    </subcellularLocation>
</comment>
<dbReference type="GO" id="GO:0005634">
    <property type="term" value="C:nucleus"/>
    <property type="evidence" value="ECO:0007669"/>
    <property type="project" value="UniProtKB-SubCell"/>
</dbReference>
<feature type="compositionally biased region" description="Polar residues" evidence="12">
    <location>
        <begin position="1"/>
        <end position="20"/>
    </location>
</feature>
<evidence type="ECO:0000259" key="14">
    <source>
        <dbReference type="Pfam" id="PF18077"/>
    </source>
</evidence>
<evidence type="ECO:0000256" key="3">
    <source>
        <dbReference type="ARBA" id="ARBA00022618"/>
    </source>
</evidence>
<dbReference type="GO" id="GO:0051301">
    <property type="term" value="P:cell division"/>
    <property type="evidence" value="ECO:0007669"/>
    <property type="project" value="UniProtKB-UniRule"/>
</dbReference>
<gene>
    <name evidence="16" type="ORF">NDN08_005202</name>
</gene>
<dbReference type="InterPro" id="IPR005550">
    <property type="entry name" value="Kinetochore_Ndc80"/>
</dbReference>
<evidence type="ECO:0000313" key="16">
    <source>
        <dbReference type="EMBL" id="KAJ8908493.1"/>
    </source>
</evidence>
<evidence type="ECO:0000256" key="10">
    <source>
        <dbReference type="RuleBase" id="RU368072"/>
    </source>
</evidence>
<evidence type="ECO:0000259" key="13">
    <source>
        <dbReference type="Pfam" id="PF03801"/>
    </source>
</evidence>
<name>A0AAV8V0U3_9RHOD</name>
<reference evidence="16 17" key="1">
    <citation type="journal article" date="2023" name="Nat. Commun.">
        <title>Origin of minicircular mitochondrial genomes in red algae.</title>
        <authorList>
            <person name="Lee Y."/>
            <person name="Cho C.H."/>
            <person name="Lee Y.M."/>
            <person name="Park S.I."/>
            <person name="Yang J.H."/>
            <person name="West J.A."/>
            <person name="Bhattacharya D."/>
            <person name="Yoon H.S."/>
        </authorList>
    </citation>
    <scope>NUCLEOTIDE SEQUENCE [LARGE SCALE GENOMIC DNA]</scope>
    <source>
        <strain evidence="16 17">CCMP1338</strain>
        <tissue evidence="16">Whole cell</tissue>
    </source>
</reference>
<dbReference type="InterPro" id="IPR038273">
    <property type="entry name" value="Ndc80_sf"/>
</dbReference>
<keyword evidence="4 10" id="KW-0498">Mitosis</keyword>
<dbReference type="InterPro" id="IPR040967">
    <property type="entry name" value="DUF5595"/>
</dbReference>
<keyword evidence="2 10" id="KW-0158">Chromosome</keyword>
<organism evidence="16 17">
    <name type="scientific">Rhodosorus marinus</name>
    <dbReference type="NCBI Taxonomy" id="101924"/>
    <lineage>
        <taxon>Eukaryota</taxon>
        <taxon>Rhodophyta</taxon>
        <taxon>Stylonematophyceae</taxon>
        <taxon>Stylonematales</taxon>
        <taxon>Stylonemataceae</taxon>
        <taxon>Rhodosorus</taxon>
    </lineage>
</organism>
<feature type="coiled-coil region" evidence="11">
    <location>
        <begin position="532"/>
        <end position="566"/>
    </location>
</feature>
<dbReference type="Pfam" id="PF03801">
    <property type="entry name" value="Ndc80_HEC"/>
    <property type="match status" value="1"/>
</dbReference>
<evidence type="ECO:0000256" key="9">
    <source>
        <dbReference type="ARBA" id="ARBA00023328"/>
    </source>
</evidence>
<feature type="domain" description="Kinetochore protein NDC80 loop region" evidence="15">
    <location>
        <begin position="385"/>
        <end position="594"/>
    </location>
</feature>
<keyword evidence="17" id="KW-1185">Reference proteome</keyword>
<dbReference type="AlphaFoldDB" id="A0AAV8V0U3"/>
<dbReference type="GO" id="GO:0051315">
    <property type="term" value="P:attachment of mitotic spindle microtubules to kinetochore"/>
    <property type="evidence" value="ECO:0007669"/>
    <property type="project" value="UniProtKB-UniRule"/>
</dbReference>
<feature type="domain" description="DUF5595" evidence="14">
    <location>
        <begin position="202"/>
        <end position="270"/>
    </location>
</feature>
<dbReference type="EMBL" id="JAMWBK010000001">
    <property type="protein sequence ID" value="KAJ8908493.1"/>
    <property type="molecule type" value="Genomic_DNA"/>
</dbReference>
<keyword evidence="7 10" id="KW-0539">Nucleus</keyword>
<dbReference type="PANTHER" id="PTHR10643">
    <property type="entry name" value="KINETOCHORE PROTEIN NDC80"/>
    <property type="match status" value="1"/>
</dbReference>
<dbReference type="Gene3D" id="1.10.418.30">
    <property type="entry name" value="Ncd80 complex, Ncd80 subunit"/>
    <property type="match status" value="1"/>
</dbReference>
<keyword evidence="3 10" id="KW-0132">Cell division</keyword>
<dbReference type="GO" id="GO:0031262">
    <property type="term" value="C:Ndc80 complex"/>
    <property type="evidence" value="ECO:0007669"/>
    <property type="project" value="UniProtKB-UniRule"/>
</dbReference>
<feature type="region of interest" description="Disordered" evidence="12">
    <location>
        <begin position="1"/>
        <end position="85"/>
    </location>
</feature>
<keyword evidence="5 10" id="KW-0995">Kinetochore</keyword>
<keyword evidence="8 10" id="KW-0131">Cell cycle</keyword>
<evidence type="ECO:0000256" key="2">
    <source>
        <dbReference type="ARBA" id="ARBA00022454"/>
    </source>
</evidence>
<evidence type="ECO:0000256" key="4">
    <source>
        <dbReference type="ARBA" id="ARBA00022776"/>
    </source>
</evidence>
<dbReference type="Gene3D" id="6.10.250.1950">
    <property type="match status" value="1"/>
</dbReference>
<sequence>MATRRTTLGPVSNSAMNSRVSIGWGGAKGMQGSTMKGRRASAAPAPLTNSGRRSSTMNGSIRRSSQMVSRTGQAQLTDPRHLQDKSSMASSVRNLICYLSEHGFDHAISPKLLSNPTSKDFQHILIFLLRQIDPSYSFQTRLEDDVRAVYKQLGYPFPISKSSLHAVGSPHTWPALLGALTWLLELLTYDEAASNKQLESEELDAEAQGNRIFFDYLERTYDSFLGGDDNFEELDQELAESFEVKNQLVREEIESFEEENARLEEQVAKIRVSESPLVALRAREKDLEANLDKFRKLIEELENYRMKTTARVQEKKEEVLSREKDLTQNDADIEKLKVTIAQQESDAVDVQRIERDRSALRSATDRLGEQRGQVESAQLEAENTVVNWTQRVESSLSQYRELADKLKIVPATAENANGVTFTANLTRNASAVRPEDLLSVDMKNVVRPALLELKEAFIKSIFETQEEALALQDKIDVLEEKVMVNKDESQLLETRLGKLEGQYKSEKEVLAELLKSSAEESMRVEEDIGSIKRNYEEQLRSSQRRVASATSDLRDFREHLTQLRAEAASNLLNAIDKLTNHKAHIQQSLAALKAHFEQTSASL</sequence>
<feature type="compositionally biased region" description="Polar residues" evidence="12">
    <location>
        <begin position="47"/>
        <end position="76"/>
    </location>
</feature>
<dbReference type="Pfam" id="PF18077">
    <property type="entry name" value="DUF5595"/>
    <property type="match status" value="1"/>
</dbReference>
<comment type="similarity">
    <text evidence="1 10">Belongs to the NDC80/HEC1 family.</text>
</comment>
<proteinExistence type="inferred from homology"/>
<keyword evidence="9 10" id="KW-0137">Centromere</keyword>
<protein>
    <recommendedName>
        <fullName evidence="10">Kinetochore protein NDC80</fullName>
    </recommendedName>
</protein>
<keyword evidence="6 11" id="KW-0175">Coiled coil</keyword>
<evidence type="ECO:0000313" key="17">
    <source>
        <dbReference type="Proteomes" id="UP001157974"/>
    </source>
</evidence>
<dbReference type="InterPro" id="IPR057091">
    <property type="entry name" value="NDC80_loop"/>
</dbReference>
<dbReference type="PANTHER" id="PTHR10643:SF2">
    <property type="entry name" value="KINETOCHORE PROTEIN NDC80 HOMOLOG"/>
    <property type="match status" value="1"/>
</dbReference>
<evidence type="ECO:0000256" key="1">
    <source>
        <dbReference type="ARBA" id="ARBA00007050"/>
    </source>
</evidence>